<dbReference type="AlphaFoldDB" id="A0A377AR52"/>
<gene>
    <name evidence="1" type="primary">yjiM_2</name>
    <name evidence="1" type="ORF">NCTC9962_01584</name>
</gene>
<organism evidence="1 2">
    <name type="scientific">Escherichia coli</name>
    <dbReference type="NCBI Taxonomy" id="562"/>
    <lineage>
        <taxon>Bacteria</taxon>
        <taxon>Pseudomonadati</taxon>
        <taxon>Pseudomonadota</taxon>
        <taxon>Gammaproteobacteria</taxon>
        <taxon>Enterobacterales</taxon>
        <taxon>Enterobacteriaceae</taxon>
        <taxon>Escherichia</taxon>
    </lineage>
</organism>
<protein>
    <submittedName>
        <fullName evidence="1">2-hydroxyglutaryl-CoA dehydratase</fullName>
    </submittedName>
</protein>
<evidence type="ECO:0000313" key="1">
    <source>
        <dbReference type="EMBL" id="STL27424.1"/>
    </source>
</evidence>
<evidence type="ECO:0000313" key="2">
    <source>
        <dbReference type="Proteomes" id="UP000254052"/>
    </source>
</evidence>
<dbReference type="Proteomes" id="UP000254052">
    <property type="component" value="Unassembled WGS sequence"/>
</dbReference>
<reference evidence="1 2" key="1">
    <citation type="submission" date="2018-06" db="EMBL/GenBank/DDBJ databases">
        <authorList>
            <consortium name="Pathogen Informatics"/>
            <person name="Doyle S."/>
        </authorList>
    </citation>
    <scope>NUCLEOTIDE SEQUENCE [LARGE SCALE GENOMIC DNA]</scope>
    <source>
        <strain evidence="1 2">NCTC9962</strain>
    </source>
</reference>
<name>A0A377AR52_ECOLX</name>
<sequence>MLRLQKTVEERFGHEISEDALRDAICAEKTANVAHWLIFIILGS</sequence>
<proteinExistence type="predicted"/>
<dbReference type="EMBL" id="UGED01000005">
    <property type="protein sequence ID" value="STL27424.1"/>
    <property type="molecule type" value="Genomic_DNA"/>
</dbReference>
<accession>A0A377AR52</accession>